<dbReference type="Proteomes" id="UP001152622">
    <property type="component" value="Chromosome 7"/>
</dbReference>
<name>A0A9Q1IUJ2_SYNKA</name>
<evidence type="ECO:0000313" key="2">
    <source>
        <dbReference type="Proteomes" id="UP001152622"/>
    </source>
</evidence>
<sequence length="110" mass="12436">MKLREYKSELQSPRPRNPGDVYSLFNWERDRSDALQFNDLYWPLQWELWKHGQLHSLRGIDLNVTPSTTTGKVSAAMMAAVITVAVSCSVSMTDLTRPAPAALSRYISPP</sequence>
<reference evidence="1" key="1">
    <citation type="journal article" date="2023" name="Science">
        <title>Genome structures resolve the early diversification of teleost fishes.</title>
        <authorList>
            <person name="Parey E."/>
            <person name="Louis A."/>
            <person name="Montfort J."/>
            <person name="Bouchez O."/>
            <person name="Roques C."/>
            <person name="Iampietro C."/>
            <person name="Lluch J."/>
            <person name="Castinel A."/>
            <person name="Donnadieu C."/>
            <person name="Desvignes T."/>
            <person name="Floi Bucao C."/>
            <person name="Jouanno E."/>
            <person name="Wen M."/>
            <person name="Mejri S."/>
            <person name="Dirks R."/>
            <person name="Jansen H."/>
            <person name="Henkel C."/>
            <person name="Chen W.J."/>
            <person name="Zahm M."/>
            <person name="Cabau C."/>
            <person name="Klopp C."/>
            <person name="Thompson A.W."/>
            <person name="Robinson-Rechavi M."/>
            <person name="Braasch I."/>
            <person name="Lecointre G."/>
            <person name="Bobe J."/>
            <person name="Postlethwait J.H."/>
            <person name="Berthelot C."/>
            <person name="Roest Crollius H."/>
            <person name="Guiguen Y."/>
        </authorList>
    </citation>
    <scope>NUCLEOTIDE SEQUENCE</scope>
    <source>
        <strain evidence="1">WJC10195</strain>
    </source>
</reference>
<accession>A0A9Q1IUJ2</accession>
<comment type="caution">
    <text evidence="1">The sequence shown here is derived from an EMBL/GenBank/DDBJ whole genome shotgun (WGS) entry which is preliminary data.</text>
</comment>
<dbReference type="EMBL" id="JAINUF010000007">
    <property type="protein sequence ID" value="KAJ8354047.1"/>
    <property type="molecule type" value="Genomic_DNA"/>
</dbReference>
<protein>
    <submittedName>
        <fullName evidence="1">Uncharacterized protein</fullName>
    </submittedName>
</protein>
<organism evidence="1 2">
    <name type="scientific">Synaphobranchus kaupii</name>
    <name type="common">Kaup's arrowtooth eel</name>
    <dbReference type="NCBI Taxonomy" id="118154"/>
    <lineage>
        <taxon>Eukaryota</taxon>
        <taxon>Metazoa</taxon>
        <taxon>Chordata</taxon>
        <taxon>Craniata</taxon>
        <taxon>Vertebrata</taxon>
        <taxon>Euteleostomi</taxon>
        <taxon>Actinopterygii</taxon>
        <taxon>Neopterygii</taxon>
        <taxon>Teleostei</taxon>
        <taxon>Anguilliformes</taxon>
        <taxon>Synaphobranchidae</taxon>
        <taxon>Synaphobranchus</taxon>
    </lineage>
</organism>
<dbReference type="AlphaFoldDB" id="A0A9Q1IUJ2"/>
<proteinExistence type="predicted"/>
<keyword evidence="2" id="KW-1185">Reference proteome</keyword>
<gene>
    <name evidence="1" type="ORF">SKAU_G00216140</name>
</gene>
<evidence type="ECO:0000313" key="1">
    <source>
        <dbReference type="EMBL" id="KAJ8354047.1"/>
    </source>
</evidence>